<dbReference type="SMART" id="SM00579">
    <property type="entry name" value="FBD"/>
    <property type="match status" value="1"/>
</dbReference>
<feature type="domain" description="FBD" evidence="1">
    <location>
        <begin position="200"/>
        <end position="272"/>
    </location>
</feature>
<dbReference type="Gramene" id="ESQ28648">
    <property type="protein sequence ID" value="ESQ28648"/>
    <property type="gene ID" value="EUTSA_v10019482mg"/>
</dbReference>
<organism evidence="2 3">
    <name type="scientific">Eutrema salsugineum</name>
    <name type="common">Saltwater cress</name>
    <name type="synonym">Sisymbrium salsugineum</name>
    <dbReference type="NCBI Taxonomy" id="72664"/>
    <lineage>
        <taxon>Eukaryota</taxon>
        <taxon>Viridiplantae</taxon>
        <taxon>Streptophyta</taxon>
        <taxon>Embryophyta</taxon>
        <taxon>Tracheophyta</taxon>
        <taxon>Spermatophyta</taxon>
        <taxon>Magnoliopsida</taxon>
        <taxon>eudicotyledons</taxon>
        <taxon>Gunneridae</taxon>
        <taxon>Pentapetalae</taxon>
        <taxon>rosids</taxon>
        <taxon>malvids</taxon>
        <taxon>Brassicales</taxon>
        <taxon>Brassicaceae</taxon>
        <taxon>Eutremeae</taxon>
        <taxon>Eutrema</taxon>
    </lineage>
</organism>
<dbReference type="Proteomes" id="UP000030689">
    <property type="component" value="Unassembled WGS sequence"/>
</dbReference>
<dbReference type="InterPro" id="IPR050232">
    <property type="entry name" value="FBL13/AtMIF1-like"/>
</dbReference>
<name>V4KMW9_EUTSA</name>
<accession>V4KMW9</accession>
<gene>
    <name evidence="2" type="ORF">EUTSA_v10019482mg</name>
</gene>
<keyword evidence="3" id="KW-1185">Reference proteome</keyword>
<dbReference type="Pfam" id="PF24758">
    <property type="entry name" value="LRR_At5g56370"/>
    <property type="match status" value="1"/>
</dbReference>
<dbReference type="SUPFAM" id="SSF52047">
    <property type="entry name" value="RNI-like"/>
    <property type="match status" value="1"/>
</dbReference>
<dbReference type="EMBL" id="KI517953">
    <property type="protein sequence ID" value="ESQ28648.1"/>
    <property type="molecule type" value="Genomic_DNA"/>
</dbReference>
<dbReference type="PANTHER" id="PTHR31900">
    <property type="entry name" value="F-BOX/RNI SUPERFAMILY PROTEIN-RELATED"/>
    <property type="match status" value="1"/>
</dbReference>
<dbReference type="InterPro" id="IPR032675">
    <property type="entry name" value="LRR_dom_sf"/>
</dbReference>
<evidence type="ECO:0000259" key="1">
    <source>
        <dbReference type="SMART" id="SM00579"/>
    </source>
</evidence>
<dbReference type="eggNOG" id="ENOG502SYQ2">
    <property type="taxonomic scope" value="Eukaryota"/>
</dbReference>
<dbReference type="InterPro" id="IPR055411">
    <property type="entry name" value="LRR_FXL15/At3g58940/PEG3-like"/>
</dbReference>
<dbReference type="PANTHER" id="PTHR31900:SF28">
    <property type="entry name" value="FBD DOMAIN-CONTAINING PROTEIN"/>
    <property type="match status" value="1"/>
</dbReference>
<dbReference type="Pfam" id="PF08387">
    <property type="entry name" value="FBD"/>
    <property type="match status" value="1"/>
</dbReference>
<reference evidence="2 3" key="1">
    <citation type="journal article" date="2013" name="Front. Plant Sci.">
        <title>The Reference Genome of the Halophytic Plant Eutrema salsugineum.</title>
        <authorList>
            <person name="Yang R."/>
            <person name="Jarvis D.E."/>
            <person name="Chen H."/>
            <person name="Beilstein M.A."/>
            <person name="Grimwood J."/>
            <person name="Jenkins J."/>
            <person name="Shu S."/>
            <person name="Prochnik S."/>
            <person name="Xin M."/>
            <person name="Ma C."/>
            <person name="Schmutz J."/>
            <person name="Wing R.A."/>
            <person name="Mitchell-Olds T."/>
            <person name="Schumaker K.S."/>
            <person name="Wang X."/>
        </authorList>
    </citation>
    <scope>NUCLEOTIDE SEQUENCE [LARGE SCALE GENOMIC DNA]</scope>
</reference>
<dbReference type="KEGG" id="eus:EUTSA_v10019482mg"/>
<evidence type="ECO:0000313" key="2">
    <source>
        <dbReference type="EMBL" id="ESQ28648.1"/>
    </source>
</evidence>
<dbReference type="Gene3D" id="3.80.10.10">
    <property type="entry name" value="Ribonuclease Inhibitor"/>
    <property type="match status" value="1"/>
</dbReference>
<proteinExistence type="predicted"/>
<protein>
    <recommendedName>
        <fullName evidence="1">FBD domain-containing protein</fullName>
    </recommendedName>
</protein>
<evidence type="ECO:0000313" key="3">
    <source>
        <dbReference type="Proteomes" id="UP000030689"/>
    </source>
</evidence>
<dbReference type="InterPro" id="IPR006566">
    <property type="entry name" value="FBD"/>
</dbReference>
<sequence length="275" mass="31392">MNNTYRLKAIHHFVRILVDVPRITCLPSLKTLYLRRVALAYNFPPCFERLLSNCPVLEDLVVEGCEDDLQALRVISSSLGRLTLVISIDCYSYGFLEETYIDSIYPNIHKDNNVIKKFITQITSVKRLSLCLAIFGEVIYGDSIVFNQLEYFTRSGSCGKTWSNLLVRLLKDSPKLQELEIYDSYVVRILGCAWRINVPQCLLWSLQTFKWTGINGSQKDIDLVKYILRIASCLKTATILGLSSHDPKKKLDVIEELSLSSRASTSCQLKFFART</sequence>
<dbReference type="OMA" id="RITLNEC"/>
<dbReference type="AlphaFoldDB" id="V4KMW9"/>